<keyword evidence="3" id="KW-0804">Transcription</keyword>
<reference evidence="5 6" key="1">
    <citation type="submission" date="2020-09" db="EMBL/GenBank/DDBJ databases">
        <title>Paenibacillus sp. strain PR3 16S rRNA gene Genome sequencing and assembly.</title>
        <authorList>
            <person name="Kim J."/>
        </authorList>
    </citation>
    <scope>NUCLEOTIDE SEQUENCE [LARGE SCALE GENOMIC DNA]</scope>
    <source>
        <strain evidence="5 6">PR3</strain>
    </source>
</reference>
<keyword evidence="2" id="KW-0238">DNA-binding</keyword>
<comment type="caution">
    <text evidence="5">The sequence shown here is derived from an EMBL/GenBank/DDBJ whole genome shotgun (WGS) entry which is preliminary data.</text>
</comment>
<dbReference type="InterPro" id="IPR011711">
    <property type="entry name" value="GntR_C"/>
</dbReference>
<dbReference type="PANTHER" id="PTHR43537:SF5">
    <property type="entry name" value="UXU OPERON TRANSCRIPTIONAL REGULATOR"/>
    <property type="match status" value="1"/>
</dbReference>
<evidence type="ECO:0000313" key="5">
    <source>
        <dbReference type="EMBL" id="MBD3918639.1"/>
    </source>
</evidence>
<keyword evidence="6" id="KW-1185">Reference proteome</keyword>
<dbReference type="CDD" id="cd07377">
    <property type="entry name" value="WHTH_GntR"/>
    <property type="match status" value="1"/>
</dbReference>
<evidence type="ECO:0000256" key="2">
    <source>
        <dbReference type="ARBA" id="ARBA00023125"/>
    </source>
</evidence>
<dbReference type="RefSeq" id="WP_191202956.1">
    <property type="nucleotide sequence ID" value="NZ_JACXZA010000002.1"/>
</dbReference>
<dbReference type="Pfam" id="PF00392">
    <property type="entry name" value="GntR"/>
    <property type="match status" value="1"/>
</dbReference>
<feature type="domain" description="HTH gntR-type" evidence="4">
    <location>
        <begin position="9"/>
        <end position="77"/>
    </location>
</feature>
<evidence type="ECO:0000256" key="1">
    <source>
        <dbReference type="ARBA" id="ARBA00023015"/>
    </source>
</evidence>
<dbReference type="Gene3D" id="1.10.10.10">
    <property type="entry name" value="Winged helix-like DNA-binding domain superfamily/Winged helix DNA-binding domain"/>
    <property type="match status" value="1"/>
</dbReference>
<dbReference type="PANTHER" id="PTHR43537">
    <property type="entry name" value="TRANSCRIPTIONAL REGULATOR, GNTR FAMILY"/>
    <property type="match status" value="1"/>
</dbReference>
<dbReference type="SUPFAM" id="SSF48008">
    <property type="entry name" value="GntR ligand-binding domain-like"/>
    <property type="match status" value="1"/>
</dbReference>
<dbReference type="SUPFAM" id="SSF46785">
    <property type="entry name" value="Winged helix' DNA-binding domain"/>
    <property type="match status" value="1"/>
</dbReference>
<evidence type="ECO:0000313" key="6">
    <source>
        <dbReference type="Proteomes" id="UP000609346"/>
    </source>
</evidence>
<dbReference type="EMBL" id="JACXZA010000002">
    <property type="protein sequence ID" value="MBD3918639.1"/>
    <property type="molecule type" value="Genomic_DNA"/>
</dbReference>
<evidence type="ECO:0000256" key="3">
    <source>
        <dbReference type="ARBA" id="ARBA00023163"/>
    </source>
</evidence>
<dbReference type="SMART" id="SM00345">
    <property type="entry name" value="HTH_GNTR"/>
    <property type="match status" value="1"/>
</dbReference>
<dbReference type="Proteomes" id="UP000609346">
    <property type="component" value="Unassembled WGS sequence"/>
</dbReference>
<dbReference type="PROSITE" id="PS50949">
    <property type="entry name" value="HTH_GNTR"/>
    <property type="match status" value="1"/>
</dbReference>
<organism evidence="5 6">
    <name type="scientific">Paenibacillus terricola</name>
    <dbReference type="NCBI Taxonomy" id="2763503"/>
    <lineage>
        <taxon>Bacteria</taxon>
        <taxon>Bacillati</taxon>
        <taxon>Bacillota</taxon>
        <taxon>Bacilli</taxon>
        <taxon>Bacillales</taxon>
        <taxon>Paenibacillaceae</taxon>
        <taxon>Paenibacillus</taxon>
    </lineage>
</organism>
<dbReference type="InterPro" id="IPR008920">
    <property type="entry name" value="TF_FadR/GntR_C"/>
</dbReference>
<dbReference type="InterPro" id="IPR000524">
    <property type="entry name" value="Tscrpt_reg_HTH_GntR"/>
</dbReference>
<keyword evidence="1" id="KW-0805">Transcription regulation</keyword>
<dbReference type="InterPro" id="IPR036390">
    <property type="entry name" value="WH_DNA-bd_sf"/>
</dbReference>
<dbReference type="SMART" id="SM00895">
    <property type="entry name" value="FCD"/>
    <property type="match status" value="1"/>
</dbReference>
<accession>A0ABR8MRN3</accession>
<proteinExistence type="predicted"/>
<gene>
    <name evidence="5" type="ORF">H8B09_07750</name>
</gene>
<protein>
    <submittedName>
        <fullName evidence="5">FadR family transcriptional regulator</fullName>
    </submittedName>
</protein>
<dbReference type="Pfam" id="PF07729">
    <property type="entry name" value="FCD"/>
    <property type="match status" value="1"/>
</dbReference>
<dbReference type="InterPro" id="IPR036388">
    <property type="entry name" value="WH-like_DNA-bd_sf"/>
</dbReference>
<dbReference type="PRINTS" id="PR00035">
    <property type="entry name" value="HTHGNTR"/>
</dbReference>
<evidence type="ECO:0000259" key="4">
    <source>
        <dbReference type="PROSITE" id="PS50949"/>
    </source>
</evidence>
<name>A0ABR8MRN3_9BACL</name>
<sequence>MEIEKLEKRNHYEEITEQIRGMITSGKLKVGDKLPSTKEMAERFGVGRSTMREALSALKAVGLIEIRQGGVCRVLRDQPLSEAAGALDALQLQGSTLLELLEARQSLESSNAAIAARKRTEADIEHLRSIVDQMQAAAGDDAEGERLDLAFHQGLALATHNSIIVQLFETIMLQTANAIRDVRRVEIYANRDIAEQLYREHSEILDAVVRGNPQQASDAMQVHLQHVENIVHKHVR</sequence>
<dbReference type="Gene3D" id="1.20.120.530">
    <property type="entry name" value="GntR ligand-binding domain-like"/>
    <property type="match status" value="1"/>
</dbReference>